<dbReference type="InterPro" id="IPR000847">
    <property type="entry name" value="LysR_HTH_N"/>
</dbReference>
<dbReference type="GO" id="GO:0043565">
    <property type="term" value="F:sequence-specific DNA binding"/>
    <property type="evidence" value="ECO:0007669"/>
    <property type="project" value="TreeGrafter"/>
</dbReference>
<dbReference type="Gene3D" id="3.40.190.290">
    <property type="match status" value="1"/>
</dbReference>
<evidence type="ECO:0000256" key="4">
    <source>
        <dbReference type="ARBA" id="ARBA00023163"/>
    </source>
</evidence>
<dbReference type="GO" id="GO:0003700">
    <property type="term" value="F:DNA-binding transcription factor activity"/>
    <property type="evidence" value="ECO:0007669"/>
    <property type="project" value="InterPro"/>
</dbReference>
<sequence>MNPVSELAFFTQLIRVGSLAGTARELNLTPPAVSKRLAQLEQRLGVRLLNRTTRSISLTAEGETYLVNARRILGEIEEMERQVSSSRAEPKGLLRVNAPLGFGRTHVGPAVSSFAKRFPEVEVQLHLTDRPIALPNDAIDVAIRFGELPDSRLIARKIAANRRRLCAAPSYLEAHGTPQAPKDLASHNCIVLRQNDAAFGIWRLSRGKHGESVKVHGSLSTNDGEVALNWALDGQGILLRARVEPGRSPAQRAPGGGAGRLPHAACGHLCGVSGALEPVGEGVVFCRAFAAVLPTGRQPVGVAVAPPHAALWHREKRRARPALRRCSVHRQYVPPM</sequence>
<evidence type="ECO:0000259" key="5">
    <source>
        <dbReference type="PROSITE" id="PS50931"/>
    </source>
</evidence>
<dbReference type="PRINTS" id="PR00039">
    <property type="entry name" value="HTHLYSR"/>
</dbReference>
<proteinExistence type="inferred from homology"/>
<keyword evidence="2" id="KW-0805">Transcription regulation</keyword>
<dbReference type="SUPFAM" id="SSF46785">
    <property type="entry name" value="Winged helix' DNA-binding domain"/>
    <property type="match status" value="1"/>
</dbReference>
<dbReference type="PANTHER" id="PTHR30537">
    <property type="entry name" value="HTH-TYPE TRANSCRIPTIONAL REGULATOR"/>
    <property type="match status" value="1"/>
</dbReference>
<dbReference type="InterPro" id="IPR036390">
    <property type="entry name" value="WH_DNA-bd_sf"/>
</dbReference>
<dbReference type="AlphaFoldDB" id="A0AAE6RAW8"/>
<gene>
    <name evidence="6" type="ORF">TCK1_1966</name>
</gene>
<name>A0AAE6RAW8_9PSED</name>
<dbReference type="Pfam" id="PF00126">
    <property type="entry name" value="HTH_1"/>
    <property type="match status" value="1"/>
</dbReference>
<dbReference type="Gene3D" id="1.10.10.10">
    <property type="entry name" value="Winged helix-like DNA-binding domain superfamily/Winged helix DNA-binding domain"/>
    <property type="match status" value="1"/>
</dbReference>
<dbReference type="GO" id="GO:0006351">
    <property type="term" value="P:DNA-templated transcription"/>
    <property type="evidence" value="ECO:0007669"/>
    <property type="project" value="TreeGrafter"/>
</dbReference>
<evidence type="ECO:0000256" key="3">
    <source>
        <dbReference type="ARBA" id="ARBA00023125"/>
    </source>
</evidence>
<dbReference type="Pfam" id="PF03466">
    <property type="entry name" value="LysR_substrate"/>
    <property type="match status" value="1"/>
</dbReference>
<keyword evidence="3" id="KW-0238">DNA-binding</keyword>
<keyword evidence="4" id="KW-0804">Transcription</keyword>
<dbReference type="InterPro" id="IPR005119">
    <property type="entry name" value="LysR_subst-bd"/>
</dbReference>
<evidence type="ECO:0000313" key="7">
    <source>
        <dbReference type="Proteomes" id="UP000464593"/>
    </source>
</evidence>
<comment type="similarity">
    <text evidence="1">Belongs to the LysR transcriptional regulatory family.</text>
</comment>
<dbReference type="PROSITE" id="PS50931">
    <property type="entry name" value="HTH_LYSR"/>
    <property type="match status" value="1"/>
</dbReference>
<evidence type="ECO:0000313" key="6">
    <source>
        <dbReference type="EMBL" id="QHB27312.1"/>
    </source>
</evidence>
<dbReference type="Proteomes" id="UP000464593">
    <property type="component" value="Chromosome"/>
</dbReference>
<feature type="domain" description="HTH lysR-type" evidence="5">
    <location>
        <begin position="1"/>
        <end position="59"/>
    </location>
</feature>
<dbReference type="EMBL" id="CP040324">
    <property type="protein sequence ID" value="QHB27312.1"/>
    <property type="molecule type" value="Genomic_DNA"/>
</dbReference>
<accession>A0AAE6RAW8</accession>
<dbReference type="InterPro" id="IPR058163">
    <property type="entry name" value="LysR-type_TF_proteobact-type"/>
</dbReference>
<dbReference type="FunFam" id="1.10.10.10:FF:000001">
    <property type="entry name" value="LysR family transcriptional regulator"/>
    <property type="match status" value="1"/>
</dbReference>
<protein>
    <submittedName>
        <fullName evidence="6">LysR family transcriptional regulator</fullName>
    </submittedName>
</protein>
<organism evidence="6 7">
    <name type="scientific">Pseudomonas monteilii</name>
    <dbReference type="NCBI Taxonomy" id="76759"/>
    <lineage>
        <taxon>Bacteria</taxon>
        <taxon>Pseudomonadati</taxon>
        <taxon>Pseudomonadota</taxon>
        <taxon>Gammaproteobacteria</taxon>
        <taxon>Pseudomonadales</taxon>
        <taxon>Pseudomonadaceae</taxon>
        <taxon>Pseudomonas</taxon>
    </lineage>
</organism>
<reference evidence="6 7" key="1">
    <citation type="submission" date="2019-05" db="EMBL/GenBank/DDBJ databases">
        <title>Complete genome sequence of Pseudomonas Pseudomonas resinovorans.</title>
        <authorList>
            <person name="Chen H.-P."/>
        </authorList>
    </citation>
    <scope>NUCLEOTIDE SEQUENCE [LARGE SCALE GENOMIC DNA]</scope>
    <source>
        <strain evidence="6 7">TCU-CK1</strain>
    </source>
</reference>
<evidence type="ECO:0000256" key="2">
    <source>
        <dbReference type="ARBA" id="ARBA00023015"/>
    </source>
</evidence>
<evidence type="ECO:0000256" key="1">
    <source>
        <dbReference type="ARBA" id="ARBA00009437"/>
    </source>
</evidence>
<dbReference type="PANTHER" id="PTHR30537:SF5">
    <property type="entry name" value="HTH-TYPE TRANSCRIPTIONAL ACTIVATOR TTDR-RELATED"/>
    <property type="match status" value="1"/>
</dbReference>
<dbReference type="InterPro" id="IPR036388">
    <property type="entry name" value="WH-like_DNA-bd_sf"/>
</dbReference>
<dbReference type="SUPFAM" id="SSF53850">
    <property type="entry name" value="Periplasmic binding protein-like II"/>
    <property type="match status" value="1"/>
</dbReference>